<dbReference type="Proteomes" id="UP001610063">
    <property type="component" value="Unassembled WGS sequence"/>
</dbReference>
<evidence type="ECO:0000259" key="1">
    <source>
        <dbReference type="Pfam" id="PF18962"/>
    </source>
</evidence>
<accession>A0ABW7N3S2</accession>
<dbReference type="RefSeq" id="WP_395415980.1">
    <property type="nucleotide sequence ID" value="NZ_JBIPKE010000010.1"/>
</dbReference>
<gene>
    <name evidence="2" type="ORF">ACHKAR_02180</name>
</gene>
<evidence type="ECO:0000313" key="3">
    <source>
        <dbReference type="Proteomes" id="UP001610063"/>
    </source>
</evidence>
<comment type="caution">
    <text evidence="2">The sequence shown here is derived from an EMBL/GenBank/DDBJ whole genome shotgun (WGS) entry which is preliminary data.</text>
</comment>
<name>A0ABW7N3S2_9BACT</name>
<keyword evidence="3" id="KW-1185">Reference proteome</keyword>
<dbReference type="EMBL" id="JBIPKE010000010">
    <property type="protein sequence ID" value="MFH6982223.1"/>
    <property type="molecule type" value="Genomic_DNA"/>
</dbReference>
<dbReference type="InterPro" id="IPR026444">
    <property type="entry name" value="Secre_tail"/>
</dbReference>
<protein>
    <submittedName>
        <fullName evidence="2">T9SS type A sorting domain-containing protein</fullName>
    </submittedName>
</protein>
<evidence type="ECO:0000313" key="2">
    <source>
        <dbReference type="EMBL" id="MFH6982223.1"/>
    </source>
</evidence>
<dbReference type="NCBIfam" id="TIGR04183">
    <property type="entry name" value="Por_Secre_tail"/>
    <property type="match status" value="1"/>
</dbReference>
<reference evidence="2 3" key="1">
    <citation type="journal article" date="2013" name="Int. J. Syst. Evol. Microbiol.">
        <title>Marinoscillum luteum sp. nov., isolated from marine sediment.</title>
        <authorList>
            <person name="Cha I.T."/>
            <person name="Park S.J."/>
            <person name="Kim S.J."/>
            <person name="Kim J.G."/>
            <person name="Jung M.Y."/>
            <person name="Shin K.S."/>
            <person name="Kwon K.K."/>
            <person name="Yang S.H."/>
            <person name="Seo Y.S."/>
            <person name="Rhee S.K."/>
        </authorList>
    </citation>
    <scope>NUCLEOTIDE SEQUENCE [LARGE SCALE GENOMIC DNA]</scope>
    <source>
        <strain evidence="2 3">KCTC 23939</strain>
    </source>
</reference>
<feature type="domain" description="Secretion system C-terminal sorting" evidence="1">
    <location>
        <begin position="2112"/>
        <end position="2187"/>
    </location>
</feature>
<dbReference type="Pfam" id="PF18962">
    <property type="entry name" value="Por_Secre_tail"/>
    <property type="match status" value="1"/>
</dbReference>
<proteinExistence type="predicted"/>
<sequence length="2189" mass="234290">MSDITLNLGGATVGGSGTSGLASGFGANVSMTTDVAYSDFTLTVSNVAGDGTLGITLTASAFTDNAGNQLSANAISNTFTIDNTAPTLQAAVKNSNTQIRVEFSEVVLTNGTNPTDFTVVDEDGTPFLVSGQADGSAGDLYIVLTVADLTNAEGDLLVTYTNSNGEIYDPSQNQAPTSGAITIDLTMTEVVTLVENAANTADGDVNGDKKALYRTSGASDPSAEIPVVITPAISGSTITIYRDETMLDPVGAPYTNVTTNIQPTVADFMAEEVIDFAGTDDNGVFTFYITETAVNGVSSEGPSVKYSIAFLDDITNSANVTTFAESNVTGTTLTLSHPATNDLLISGNGLTNFSYNSGGTSSVKFSPIAAGAGVHTLKYRWENNVSGVTASFNAIYMTVNQTENVFDLNRQELSFQKVMGSGEIYLYGSDGVSDPTYDINGVDGPDDDFYFLEVYYMENGSSLTGYGEVGISEADGNIVNRLINYVPGSPTANIPTSVVDGDWIFDPSALDSIAGIPSREVDTLKFVSVLSQESDGALIVKDEAFVYLYPNPTVTFDHAVTGQKLINDFYCADDGDFRIQASIYTYTGSGGVDSTGYITNGYLLYSSSDGVAPYELLADSTSTGSLGVVNTFDPTSVDPGYYQIVYISKPQTVAATTDTGRFEFRVLSVAEAPTLDLASNPDLDAISAFDSGTGEYIIEYCGGQSIEDVVVSSTGASTEFFKWYLDENGNNEVGTANLTGANDTTLNVLNEFFGGNIPNSRTTVNFWISELSHVGITGANTTSFSGCESSLRKVVVEIYAVPSPVTIVDNILATATNQTNLGSVNLLGEASNVNSSGYLYEYCEIGGSSASLETIVINSGLNNEDLTETYFTIYDGDASTALATFDPSDLDGSNNLNLAELDLLGATGYDPIAATSDTFYISRTDFDNAVGSDSYPFTGCESDLRKFIISVYQIPAAPVDSNFKGGAGSTSRQASAVDNELNYYLCFGEEEEFIQLESPGLTGSKYTWYKDDGTGTAPGDPLVAEAFNGRLITLDELEDQGVFDDSVSATYTYWVTQTKNENSSTDFYGCESDPMKIMVTVFPDPSTIAFDESGVRELEVSYCEGDLGGVGFDITANANASFGYYSSNGAGTIASSRTSLFGGNIDPDGQVQVTAQSLLLTNAIQGTYYFLIAQTNDIAPNGSTFPGCESEVSDMAYLTVHVYDIPLAPSIVDATMVYCEGDGINDVEVSGEAGSTFKWYLDSNNDGFPDDAFNPLYTETPSGTSSVATASNLGLVGANDGIYRFVVSQTQDIAAGVDDFEGCESAYTKFSVTLYSVPTAPIANTPAPQCNRNVTSTSTIINYSGVETTAGETVFKWYNEDDVEVQQTTLTNPVLGGQFSVNLEGFVGDTTIYVRQITNIVVGESFAGCISEPTPITLTVAPVPVVSTLANNQRIDVIQACDEQNIILEVTLDNLDVSQATFVWSAGRTAAQAIEIETSTQTDVGVRTRRIEFDPKSVGADGLAAGDNYFEVKVTDNNAPAGLTGCVESASITTEIGTTPQPKMRWDGITEGNTTTFVFGDNNPTQSNNYDIALIELSIPALGEVVTVTDIEIQNRNSIAVGEFTFQESGTYELDLFYQSTSGCVASITRSITILDRVVVTEDITYDFENGTSGWYADSTTVDGFGTRSSPVWELGTEESVNYASPADQSGINSTNYWATGLNSAYASDEDAWVYSPAYDLSNMIQPTIGFDHARELTFTDGVVVQYSTDDGLTWILLGDYTRNTNSASGLEWYNSEELSGAPGLVTFNSRSDGWTTTSAWKFSAHKLPSSFAEVRFRIAMGSTAGDKVDNNNNVLHGFAFDNFRIYNKDKFILIEQFSDLGESSQDVSAEIKTRIDSEISSDAIWINYFQGEEDEVSQRNQSDPGARSNFYGIDSRPKSLLSGKKTSDTDVVGWSLNSYKARALEGALFEIGDIIIGGESDELVITTSFISKIDLPAKSEVSFRFAVIEKQITDPEVIAANGGQPLYNVLRKMLPSSAGLTYSGAVTDGQSVFFNGQESVSVSWDISNVYDVNELSVVVFVQVDNVGGSTANELNKLILQASERTNAGAGKVVPLLTGLDNRLEDIHNFAVYPNPADKVFKVQFETAPLNDMDWILYDQVGREVITGAVKSGELEIEIASKELPSGIYLIHFFNDQEKWAPQRVMIRR</sequence>
<organism evidence="2 3">
    <name type="scientific">Marinoscillum luteum</name>
    <dbReference type="NCBI Taxonomy" id="861051"/>
    <lineage>
        <taxon>Bacteria</taxon>
        <taxon>Pseudomonadati</taxon>
        <taxon>Bacteroidota</taxon>
        <taxon>Cytophagia</taxon>
        <taxon>Cytophagales</taxon>
        <taxon>Reichenbachiellaceae</taxon>
        <taxon>Marinoscillum</taxon>
    </lineage>
</organism>
<dbReference type="Gene3D" id="2.60.120.260">
    <property type="entry name" value="Galactose-binding domain-like"/>
    <property type="match status" value="1"/>
</dbReference>